<comment type="caution">
    <text evidence="1">The sequence shown here is derived from an EMBL/GenBank/DDBJ whole genome shotgun (WGS) entry which is preliminary data.</text>
</comment>
<dbReference type="InterPro" id="IPR011044">
    <property type="entry name" value="Quino_amine_DH_bsu"/>
</dbReference>
<dbReference type="Gene3D" id="2.130.10.10">
    <property type="entry name" value="YVTN repeat-like/Quinoprotein amine dehydrogenase"/>
    <property type="match status" value="1"/>
</dbReference>
<proteinExistence type="predicted"/>
<protein>
    <submittedName>
        <fullName evidence="1">Glutamine cyclotransferase</fullName>
    </submittedName>
</protein>
<dbReference type="SUPFAM" id="SSF50969">
    <property type="entry name" value="YVTN repeat-like/Quinoprotein amine dehydrogenase"/>
    <property type="match status" value="1"/>
</dbReference>
<reference evidence="1 2" key="1">
    <citation type="submission" date="2018-06" db="EMBL/GenBank/DDBJ databases">
        <title>Genomic Encyclopedia of Type Strains, Phase III (KMG-III): the genomes of soil and plant-associated and newly described type strains.</title>
        <authorList>
            <person name="Whitman W."/>
        </authorList>
    </citation>
    <scope>NUCLEOTIDE SEQUENCE [LARGE SCALE GENOMIC DNA]</scope>
    <source>
        <strain evidence="1 2">CGMCC 1.12398</strain>
    </source>
</reference>
<keyword evidence="1" id="KW-0808">Transferase</keyword>
<evidence type="ECO:0000313" key="2">
    <source>
        <dbReference type="Proteomes" id="UP000249620"/>
    </source>
</evidence>
<organism evidence="1 2">
    <name type="scientific">Flavobacterium aquaticum</name>
    <dbReference type="NCBI Taxonomy" id="1236486"/>
    <lineage>
        <taxon>Bacteria</taxon>
        <taxon>Pseudomonadati</taxon>
        <taxon>Bacteroidota</taxon>
        <taxon>Flavobacteriia</taxon>
        <taxon>Flavobacteriales</taxon>
        <taxon>Flavobacteriaceae</taxon>
        <taxon>Flavobacterium</taxon>
    </lineage>
</organism>
<accession>A0A327YL35</accession>
<dbReference type="Pfam" id="PF05096">
    <property type="entry name" value="Glu_cyclase_2"/>
    <property type="match status" value="1"/>
</dbReference>
<dbReference type="OrthoDB" id="9783700at2"/>
<dbReference type="InterPro" id="IPR007788">
    <property type="entry name" value="QCT"/>
</dbReference>
<dbReference type="Proteomes" id="UP000249620">
    <property type="component" value="Unassembled WGS sequence"/>
</dbReference>
<dbReference type="GO" id="GO:0016603">
    <property type="term" value="F:glutaminyl-peptide cyclotransferase activity"/>
    <property type="evidence" value="ECO:0007669"/>
    <property type="project" value="InterPro"/>
</dbReference>
<name>A0A327YL35_9FLAO</name>
<sequence length="347" mass="39581">MLKVKLFAFIVLGVISTSCKDDENTLKNLFSIENPTIKPILKLEESIDLVLQNKENKTIDSVVYYINEVKIGSVKGNEKLPFALNNQKLGNQTIKALVYFEGQNIDITSGFSIYASAEPKILNYKIVNTYPHDINAYTQGFEFYNGVLLEGTGQYKESTLRKTDYKTGKVTEQIKLEDKYFGEGITVLKDKIYQLTWKEKTGFVYDAKTFKLEKTFSFETEGWGITNDGEKLYMSDGSERIYILNPETFKVEDFINVYTNGAKIEAVNEMEWINGKIWANIYQKDAIAVINPKTGAVENVINCHDLRSKVTQHQELDAFNGIAYNSATKTYFVTGKNWDKTFEITVE</sequence>
<keyword evidence="2" id="KW-1185">Reference proteome</keyword>
<dbReference type="InterPro" id="IPR015943">
    <property type="entry name" value="WD40/YVTN_repeat-like_dom_sf"/>
</dbReference>
<dbReference type="AlphaFoldDB" id="A0A327YL35"/>
<dbReference type="PANTHER" id="PTHR31270:SF1">
    <property type="entry name" value="GLUTAMINYL-PEPTIDE CYCLOTRANSFERASE"/>
    <property type="match status" value="1"/>
</dbReference>
<gene>
    <name evidence="1" type="ORF">B0I03_10592</name>
</gene>
<dbReference type="PANTHER" id="PTHR31270">
    <property type="entry name" value="GLUTAMINYL-PEPTIDE CYCLOTRANSFERASE"/>
    <property type="match status" value="1"/>
</dbReference>
<evidence type="ECO:0000313" key="1">
    <source>
        <dbReference type="EMBL" id="RAK21660.1"/>
    </source>
</evidence>
<dbReference type="RefSeq" id="WP_111567111.1">
    <property type="nucleotide sequence ID" value="NZ_QLMI01000005.1"/>
</dbReference>
<dbReference type="EMBL" id="QLMI01000005">
    <property type="protein sequence ID" value="RAK21660.1"/>
    <property type="molecule type" value="Genomic_DNA"/>
</dbReference>
<dbReference type="PROSITE" id="PS51257">
    <property type="entry name" value="PROKAR_LIPOPROTEIN"/>
    <property type="match status" value="1"/>
</dbReference>